<dbReference type="GO" id="GO:0016818">
    <property type="term" value="F:hydrolase activity, acting on acid anhydrides, in phosphorus-containing anhydrides"/>
    <property type="evidence" value="ECO:0007669"/>
    <property type="project" value="InterPro"/>
</dbReference>
<keyword evidence="5" id="KW-1185">Reference proteome</keyword>
<dbReference type="GO" id="GO:0003676">
    <property type="term" value="F:nucleic acid binding"/>
    <property type="evidence" value="ECO:0007669"/>
    <property type="project" value="InterPro"/>
</dbReference>
<dbReference type="Gene3D" id="3.30.70.2330">
    <property type="match status" value="1"/>
</dbReference>
<dbReference type="InterPro" id="IPR014905">
    <property type="entry name" value="HIRAN"/>
</dbReference>
<feature type="domain" description="HIRAN" evidence="3">
    <location>
        <begin position="30"/>
        <end position="87"/>
    </location>
</feature>
<dbReference type="Proteomes" id="UP000309872">
    <property type="component" value="Unassembled WGS sequence"/>
</dbReference>
<keyword evidence="1" id="KW-0479">Metal-binding</keyword>
<comment type="caution">
    <text evidence="4">The sequence shown here is derived from an EMBL/GenBank/DDBJ whole genome shotgun (WGS) entry which is preliminary data.</text>
</comment>
<evidence type="ECO:0000259" key="3">
    <source>
        <dbReference type="Pfam" id="PF08797"/>
    </source>
</evidence>
<evidence type="ECO:0000313" key="5">
    <source>
        <dbReference type="Proteomes" id="UP000309872"/>
    </source>
</evidence>
<evidence type="ECO:0000313" key="4">
    <source>
        <dbReference type="EMBL" id="TJY67903.1"/>
    </source>
</evidence>
<name>A0A4U0H7Q9_9SPHI</name>
<protein>
    <recommendedName>
        <fullName evidence="3">HIRAN domain-containing protein</fullName>
    </recommendedName>
</protein>
<dbReference type="AlphaFoldDB" id="A0A4U0H7Q9"/>
<accession>A0A4U0H7Q9</accession>
<evidence type="ECO:0000256" key="2">
    <source>
        <dbReference type="ARBA" id="ARBA00022801"/>
    </source>
</evidence>
<dbReference type="Pfam" id="PF08797">
    <property type="entry name" value="HIRAN"/>
    <property type="match status" value="1"/>
</dbReference>
<keyword evidence="2" id="KW-0378">Hydrolase</keyword>
<reference evidence="4 5" key="1">
    <citation type="submission" date="2019-04" db="EMBL/GenBank/DDBJ databases">
        <title>Sphingobacterium olei sp. nov., isolated from oil-contaminated soil.</title>
        <authorList>
            <person name="Liu B."/>
        </authorList>
    </citation>
    <scope>NUCLEOTIDE SEQUENCE [LARGE SCALE GENOMIC DNA]</scope>
    <source>
        <strain evidence="4 5">Y3L14</strain>
    </source>
</reference>
<dbReference type="OrthoDB" id="1332840at2"/>
<sequence>MGQTQGLTATDNFEFLAEYQYHNDLQFLTDLSGLSHVNLPRDFVKQGDELQYTFEENNAYDKEAVSVSFNGKPVGYVKKYIVAFFIRLRMTRSLYA</sequence>
<evidence type="ECO:0000256" key="1">
    <source>
        <dbReference type="ARBA" id="ARBA00022723"/>
    </source>
</evidence>
<proteinExistence type="predicted"/>
<gene>
    <name evidence="4" type="ORF">FAZ19_01160</name>
</gene>
<dbReference type="EMBL" id="SUKA01000001">
    <property type="protein sequence ID" value="TJY67903.1"/>
    <property type="molecule type" value="Genomic_DNA"/>
</dbReference>
<organism evidence="4 5">
    <name type="scientific">Sphingobacterium alkalisoli</name>
    <dbReference type="NCBI Taxonomy" id="1874115"/>
    <lineage>
        <taxon>Bacteria</taxon>
        <taxon>Pseudomonadati</taxon>
        <taxon>Bacteroidota</taxon>
        <taxon>Sphingobacteriia</taxon>
        <taxon>Sphingobacteriales</taxon>
        <taxon>Sphingobacteriaceae</taxon>
        <taxon>Sphingobacterium</taxon>
    </lineage>
</organism>
<dbReference type="GO" id="GO:0008270">
    <property type="term" value="F:zinc ion binding"/>
    <property type="evidence" value="ECO:0007669"/>
    <property type="project" value="InterPro"/>
</dbReference>